<protein>
    <submittedName>
        <fullName evidence="3">Conjugal transfer protein TraG</fullName>
    </submittedName>
</protein>
<dbReference type="Pfam" id="PF07916">
    <property type="entry name" value="TraG_N"/>
    <property type="match status" value="1"/>
</dbReference>
<evidence type="ECO:0000313" key="4">
    <source>
        <dbReference type="Proteomes" id="UP000230961"/>
    </source>
</evidence>
<feature type="transmembrane region" description="Helical" evidence="1">
    <location>
        <begin position="240"/>
        <end position="258"/>
    </location>
</feature>
<feature type="transmembrane region" description="Helical" evidence="1">
    <location>
        <begin position="299"/>
        <end position="325"/>
    </location>
</feature>
<dbReference type="EMBL" id="CP007448">
    <property type="protein sequence ID" value="AHM72154.1"/>
    <property type="molecule type" value="Genomic_DNA"/>
</dbReference>
<keyword evidence="1" id="KW-0812">Transmembrane</keyword>
<dbReference type="KEGG" id="yel:LC20_00898"/>
<dbReference type="AlphaFoldDB" id="A0A7U4GD58"/>
<feature type="transmembrane region" description="Helical" evidence="1">
    <location>
        <begin position="214"/>
        <end position="233"/>
    </location>
</feature>
<proteinExistence type="predicted"/>
<gene>
    <name evidence="3" type="ORF">LC20_00898</name>
</gene>
<reference evidence="3 4" key="1">
    <citation type="submission" date="2017-11" db="EMBL/GenBank/DDBJ databases">
        <title>The complete genome sequence and comparative genome analysis of Yersinia enterocolitica strain LC20.</title>
        <authorList>
            <person name="Shi G."/>
            <person name="Su M."/>
            <person name="Liang J."/>
            <person name="Gu W."/>
            <person name="Xiao Y."/>
            <person name="Zhang Z."/>
            <person name="Qiu H."/>
            <person name="Duan R."/>
            <person name="Zhang Z."/>
            <person name="Li Y."/>
            <person name="Zhang X."/>
            <person name="Ling Y."/>
            <person name="Song L."/>
            <person name="Chen M."/>
            <person name="Zhao Y."/>
            <person name="Wu J."/>
            <person name="Jing H."/>
            <person name="Xiao J."/>
            <person name="Wang X."/>
        </authorList>
    </citation>
    <scope>NUCLEOTIDE SEQUENCE [LARGE SCALE GENOMIC DNA]</scope>
    <source>
        <strain evidence="3 4">LC20</strain>
    </source>
</reference>
<evidence type="ECO:0000259" key="2">
    <source>
        <dbReference type="Pfam" id="PF07916"/>
    </source>
</evidence>
<feature type="domain" description="TraG N-terminal Proteobacteria" evidence="2">
    <location>
        <begin position="12"/>
        <end position="337"/>
    </location>
</feature>
<evidence type="ECO:0000256" key="1">
    <source>
        <dbReference type="SAM" id="Phobius"/>
    </source>
</evidence>
<dbReference type="Proteomes" id="UP000230961">
    <property type="component" value="Chromosome"/>
</dbReference>
<sequence>MVASIPCGDQLRQLRFDIQNTKVRDPIVLQEVQDFADQCYSRSYFKLKNSNSQLSDATINAVGWIGSRYFLNTGGYYDYYTSASPRSQWPYDNARDSGYPDVGKGGYPTCKQWWSDGTNGLRARALANIDDSTKNALKRKFSSEEWEEMALRWLVSPRNVGLSGGSGETYAVGSSDTTSGLAGNVTRLVSTIGVGIKQTEALPGFDALKQALPMIQALLEMMIIIVIPVLMMFSAYEPKTVVTISFALFALMFITFWWELAGWLDDRMITILYDSMSAQGISNSSVPFAEFVSSTADGWIMNLVLGMMYIVFPMFWVGMLGWIGFKAGELAQAMSKGGSMPQDAGQQGGGMVKDAVTKAVTKGAN</sequence>
<dbReference type="InterPro" id="IPR012931">
    <property type="entry name" value="TraG_N_Proteobacteria"/>
</dbReference>
<name>A0A7U4GD58_YEREN</name>
<evidence type="ECO:0000313" key="3">
    <source>
        <dbReference type="EMBL" id="AHM72154.1"/>
    </source>
</evidence>
<accession>A0A7U4GD58</accession>
<keyword evidence="1" id="KW-1133">Transmembrane helix</keyword>
<organism evidence="3 4">
    <name type="scientific">Yersinia enterocolitica LC20</name>
    <dbReference type="NCBI Taxonomy" id="1443113"/>
    <lineage>
        <taxon>Bacteria</taxon>
        <taxon>Pseudomonadati</taxon>
        <taxon>Pseudomonadota</taxon>
        <taxon>Gammaproteobacteria</taxon>
        <taxon>Enterobacterales</taxon>
        <taxon>Yersiniaceae</taxon>
        <taxon>Yersinia</taxon>
    </lineage>
</organism>
<keyword evidence="1" id="KW-0472">Membrane</keyword>